<proteinExistence type="predicted"/>
<organism evidence="1">
    <name type="scientific">Phage sp. ctPjm15</name>
    <dbReference type="NCBI Taxonomy" id="2828006"/>
    <lineage>
        <taxon>Viruses</taxon>
    </lineage>
</organism>
<sequence>MDICYDEEKGTWSECKSYTVINVATEEDFKALQDAVEKQKGRKCERVKLQEDIKIGNGTFRKGTSVCGKCPACESWVQIQDKYCRYCGQKLDWSDENE</sequence>
<name>A0A8S5SPX0_9VIRU</name>
<reference evidence="1" key="1">
    <citation type="journal article" date="2021" name="Proc. Natl. Acad. Sci. U.S.A.">
        <title>A Catalog of Tens of Thousands of Viruses from Human Metagenomes Reveals Hidden Associations with Chronic Diseases.</title>
        <authorList>
            <person name="Tisza M.J."/>
            <person name="Buck C.B."/>
        </authorList>
    </citation>
    <scope>NUCLEOTIDE SEQUENCE</scope>
    <source>
        <strain evidence="1">CtPjm15</strain>
    </source>
</reference>
<dbReference type="EMBL" id="BK032645">
    <property type="protein sequence ID" value="DAF52976.1"/>
    <property type="molecule type" value="Genomic_DNA"/>
</dbReference>
<protein>
    <submittedName>
        <fullName evidence="1">PROTEIN/RNA Complex, archaeal, ribosomal, 50S, protein.0A</fullName>
    </submittedName>
</protein>
<evidence type="ECO:0000313" key="1">
    <source>
        <dbReference type="EMBL" id="DAF52976.1"/>
    </source>
</evidence>
<accession>A0A8S5SPX0</accession>